<protein>
    <submittedName>
        <fullName evidence="1">Deazaflavin-dependent nitroreductase</fullName>
    </submittedName>
</protein>
<dbReference type="OrthoDB" id="3296989at2"/>
<accession>A0A344L7L9</accession>
<sequence>MNRVFIGLQRTGLKLGGMYLLTVPGRKSGKPRTTPISLMELDGARYVVGGFPGADWVRNASAAGAGTLSCGRRHESVRLVELPVEEARPVLRAFPAKVPSGVSMMTSAGIVESDSPDEFEALAGRCAVFRIEKI</sequence>
<dbReference type="Proteomes" id="UP000250434">
    <property type="component" value="Chromosome"/>
</dbReference>
<dbReference type="Gene3D" id="2.30.110.10">
    <property type="entry name" value="Electron Transport, Fmn-binding Protein, Chain A"/>
    <property type="match status" value="1"/>
</dbReference>
<dbReference type="InterPro" id="IPR012349">
    <property type="entry name" value="Split_barrel_FMN-bd"/>
</dbReference>
<dbReference type="KEGG" id="aab:A4R43_17170"/>
<name>A0A344L7L9_9PSEU</name>
<evidence type="ECO:0000313" key="1">
    <source>
        <dbReference type="EMBL" id="AXB44043.1"/>
    </source>
</evidence>
<dbReference type="Pfam" id="PF04075">
    <property type="entry name" value="F420H2_quin_red"/>
    <property type="match status" value="1"/>
</dbReference>
<dbReference type="InterPro" id="IPR004378">
    <property type="entry name" value="F420H2_quin_Rdtase"/>
</dbReference>
<keyword evidence="2" id="KW-1185">Reference proteome</keyword>
<proteinExistence type="predicted"/>
<reference evidence="1 2" key="1">
    <citation type="submission" date="2016-04" db="EMBL/GenBank/DDBJ databases">
        <title>Complete genome sequence and analysis of deep-sea sediment isolate, Amycolatopsis sp. WP1.</title>
        <authorList>
            <person name="Wang H."/>
            <person name="Chen S."/>
            <person name="Wu Q."/>
        </authorList>
    </citation>
    <scope>NUCLEOTIDE SEQUENCE [LARGE SCALE GENOMIC DNA]</scope>
    <source>
        <strain evidence="1 2">WP1</strain>
    </source>
</reference>
<dbReference type="GO" id="GO:0016491">
    <property type="term" value="F:oxidoreductase activity"/>
    <property type="evidence" value="ECO:0007669"/>
    <property type="project" value="InterPro"/>
</dbReference>
<dbReference type="AlphaFoldDB" id="A0A344L7L9"/>
<dbReference type="EMBL" id="CP015163">
    <property type="protein sequence ID" value="AXB44043.1"/>
    <property type="molecule type" value="Genomic_DNA"/>
</dbReference>
<dbReference type="NCBIfam" id="TIGR00026">
    <property type="entry name" value="hi_GC_TIGR00026"/>
    <property type="match status" value="1"/>
</dbReference>
<organism evidence="1 2">
    <name type="scientific">Amycolatopsis albispora</name>
    <dbReference type="NCBI Taxonomy" id="1804986"/>
    <lineage>
        <taxon>Bacteria</taxon>
        <taxon>Bacillati</taxon>
        <taxon>Actinomycetota</taxon>
        <taxon>Actinomycetes</taxon>
        <taxon>Pseudonocardiales</taxon>
        <taxon>Pseudonocardiaceae</taxon>
        <taxon>Amycolatopsis</taxon>
    </lineage>
</organism>
<gene>
    <name evidence="1" type="ORF">A4R43_17170</name>
</gene>
<evidence type="ECO:0000313" key="2">
    <source>
        <dbReference type="Proteomes" id="UP000250434"/>
    </source>
</evidence>